<dbReference type="GO" id="GO:0006432">
    <property type="term" value="P:phenylalanyl-tRNA aminoacylation"/>
    <property type="evidence" value="ECO:0007669"/>
    <property type="project" value="InterPro"/>
</dbReference>
<dbReference type="InterPro" id="IPR002319">
    <property type="entry name" value="Phenylalanyl-tRNA_Synthase"/>
</dbReference>
<dbReference type="GO" id="GO:0005737">
    <property type="term" value="C:cytoplasm"/>
    <property type="evidence" value="ECO:0007669"/>
    <property type="project" value="InterPro"/>
</dbReference>
<keyword evidence="6" id="KW-0030">Aminoacyl-tRNA synthetase</keyword>
<evidence type="ECO:0000256" key="1">
    <source>
        <dbReference type="ARBA" id="ARBA00012814"/>
    </source>
</evidence>
<dbReference type="GO" id="GO:0005524">
    <property type="term" value="F:ATP binding"/>
    <property type="evidence" value="ECO:0007669"/>
    <property type="project" value="UniProtKB-KW"/>
</dbReference>
<name>A0A1F4VFA6_UNCKA</name>
<dbReference type="SUPFAM" id="SSF46589">
    <property type="entry name" value="tRNA-binding arm"/>
    <property type="match status" value="1"/>
</dbReference>
<dbReference type="Gene3D" id="3.30.930.10">
    <property type="entry name" value="Bira Bifunctional Protein, Domain 2"/>
    <property type="match status" value="1"/>
</dbReference>
<dbReference type="GO" id="GO:0004826">
    <property type="term" value="F:phenylalanine-tRNA ligase activity"/>
    <property type="evidence" value="ECO:0007669"/>
    <property type="project" value="UniProtKB-EC"/>
</dbReference>
<evidence type="ECO:0000256" key="6">
    <source>
        <dbReference type="ARBA" id="ARBA00023146"/>
    </source>
</evidence>
<evidence type="ECO:0000313" key="9">
    <source>
        <dbReference type="EMBL" id="OGC55383.1"/>
    </source>
</evidence>
<dbReference type="EMBL" id="MEVI01000002">
    <property type="protein sequence ID" value="OGC55383.1"/>
    <property type="molecule type" value="Genomic_DNA"/>
</dbReference>
<keyword evidence="5" id="KW-0648">Protein biosynthesis</keyword>
<dbReference type="CDD" id="cd00496">
    <property type="entry name" value="PheRS_alpha_core"/>
    <property type="match status" value="1"/>
</dbReference>
<reference evidence="9 10" key="1">
    <citation type="journal article" date="2016" name="Nat. Commun.">
        <title>Thousands of microbial genomes shed light on interconnected biogeochemical processes in an aquifer system.</title>
        <authorList>
            <person name="Anantharaman K."/>
            <person name="Brown C.T."/>
            <person name="Hug L.A."/>
            <person name="Sharon I."/>
            <person name="Castelle C.J."/>
            <person name="Probst A.J."/>
            <person name="Thomas B.C."/>
            <person name="Singh A."/>
            <person name="Wilkins M.J."/>
            <person name="Karaoz U."/>
            <person name="Brodie E.L."/>
            <person name="Williams K.H."/>
            <person name="Hubbard S.S."/>
            <person name="Banfield J.F."/>
        </authorList>
    </citation>
    <scope>NUCLEOTIDE SEQUENCE [LARGE SCALE GENOMIC DNA]</scope>
</reference>
<dbReference type="InterPro" id="IPR004188">
    <property type="entry name" value="Phe-tRNA_ligase_II_N"/>
</dbReference>
<protein>
    <recommendedName>
        <fullName evidence="1">phenylalanine--tRNA ligase</fullName>
        <ecNumber evidence="1">6.1.1.20</ecNumber>
    </recommendedName>
</protein>
<keyword evidence="4" id="KW-0067">ATP-binding</keyword>
<dbReference type="GO" id="GO:0000049">
    <property type="term" value="F:tRNA binding"/>
    <property type="evidence" value="ECO:0007669"/>
    <property type="project" value="InterPro"/>
</dbReference>
<organism evidence="9 10">
    <name type="scientific">candidate division WWE3 bacterium RIFCSPLOWO2_01_FULL_41_18</name>
    <dbReference type="NCBI Taxonomy" id="1802625"/>
    <lineage>
        <taxon>Bacteria</taxon>
        <taxon>Katanobacteria</taxon>
    </lineage>
</organism>
<comment type="caution">
    <text evidence="9">The sequence shown here is derived from an EMBL/GenBank/DDBJ whole genome shotgun (WGS) entry which is preliminary data.</text>
</comment>
<dbReference type="EC" id="6.1.1.20" evidence="1"/>
<keyword evidence="3" id="KW-0547">Nucleotide-binding</keyword>
<dbReference type="PANTHER" id="PTHR11538:SF41">
    <property type="entry name" value="PHENYLALANINE--TRNA LIGASE, MITOCHONDRIAL"/>
    <property type="match status" value="1"/>
</dbReference>
<dbReference type="SUPFAM" id="SSF55681">
    <property type="entry name" value="Class II aaRS and biotin synthetases"/>
    <property type="match status" value="1"/>
</dbReference>
<evidence type="ECO:0000256" key="4">
    <source>
        <dbReference type="ARBA" id="ARBA00022840"/>
    </source>
</evidence>
<feature type="domain" description="Aminoacyl-transfer RNA synthetases class-II family profile" evidence="8">
    <location>
        <begin position="107"/>
        <end position="314"/>
    </location>
</feature>
<proteinExistence type="predicted"/>
<accession>A0A1F4VFA6</accession>
<dbReference type="Proteomes" id="UP000176504">
    <property type="component" value="Unassembled WGS sequence"/>
</dbReference>
<evidence type="ECO:0000256" key="2">
    <source>
        <dbReference type="ARBA" id="ARBA00022598"/>
    </source>
</evidence>
<evidence type="ECO:0000259" key="8">
    <source>
        <dbReference type="PROSITE" id="PS50862"/>
    </source>
</evidence>
<dbReference type="Pfam" id="PF02912">
    <property type="entry name" value="Phe_tRNA-synt_N"/>
    <property type="match status" value="1"/>
</dbReference>
<dbReference type="InterPro" id="IPR006195">
    <property type="entry name" value="aa-tRNA-synth_II"/>
</dbReference>
<dbReference type="PANTHER" id="PTHR11538">
    <property type="entry name" value="PHENYLALANYL-TRNA SYNTHETASE"/>
    <property type="match status" value="1"/>
</dbReference>
<keyword evidence="2 9" id="KW-0436">Ligase</keyword>
<dbReference type="InterPro" id="IPR045864">
    <property type="entry name" value="aa-tRNA-synth_II/BPL/LPL"/>
</dbReference>
<dbReference type="InterPro" id="IPR010978">
    <property type="entry name" value="tRNA-bd_arm"/>
</dbReference>
<evidence type="ECO:0000256" key="3">
    <source>
        <dbReference type="ARBA" id="ARBA00022741"/>
    </source>
</evidence>
<evidence type="ECO:0000256" key="5">
    <source>
        <dbReference type="ARBA" id="ARBA00022917"/>
    </source>
</evidence>
<dbReference type="AlphaFoldDB" id="A0A1F4VFA6"/>
<gene>
    <name evidence="9" type="ORF">A3A78_00290</name>
</gene>
<dbReference type="PROSITE" id="PS50862">
    <property type="entry name" value="AA_TRNA_LIGASE_II"/>
    <property type="match status" value="1"/>
</dbReference>
<sequence>MTFENLLSEIKKILKSVDSLKSLNEKKLEILSGKWSILNKLTKELSEKGEGERKNLGIEINKLKDEVEQLITKKEQELFHKEDTKEEWFDATLPVKKTKIGHLSPDTQVIRMMNEFFKYHGYSIAEGPDIELDLYNFEKTNLPKDHPARDLQDTIYIESPEILLRTHTSSVETRILSTHKPPLRFVVPGVSFRNEIINPSNHAIFQQYQGVCVDENISMANLKATLEEFAKFLYGEDTKTRFRTKYYPEVEPGAGMDILCTFCKGEGCRICKMRGWIEILGSGMIHRNLLEKCGLDYHKWSGFAFGMGLDRIIMTKFNISDIRSLHGGSLVFVE</sequence>
<evidence type="ECO:0000313" key="10">
    <source>
        <dbReference type="Proteomes" id="UP000176504"/>
    </source>
</evidence>
<evidence type="ECO:0000256" key="7">
    <source>
        <dbReference type="ARBA" id="ARBA00049255"/>
    </source>
</evidence>
<dbReference type="Pfam" id="PF01409">
    <property type="entry name" value="tRNA-synt_2d"/>
    <property type="match status" value="1"/>
</dbReference>
<comment type="catalytic activity">
    <reaction evidence="7">
        <text>tRNA(Phe) + L-phenylalanine + ATP = L-phenylalanyl-tRNA(Phe) + AMP + diphosphate + H(+)</text>
        <dbReference type="Rhea" id="RHEA:19413"/>
        <dbReference type="Rhea" id="RHEA-COMP:9668"/>
        <dbReference type="Rhea" id="RHEA-COMP:9699"/>
        <dbReference type="ChEBI" id="CHEBI:15378"/>
        <dbReference type="ChEBI" id="CHEBI:30616"/>
        <dbReference type="ChEBI" id="CHEBI:33019"/>
        <dbReference type="ChEBI" id="CHEBI:58095"/>
        <dbReference type="ChEBI" id="CHEBI:78442"/>
        <dbReference type="ChEBI" id="CHEBI:78531"/>
        <dbReference type="ChEBI" id="CHEBI:456215"/>
        <dbReference type="EC" id="6.1.1.20"/>
    </reaction>
</comment>